<name>A0A2I0VFE6_9ASPA</name>
<evidence type="ECO:0000313" key="2">
    <source>
        <dbReference type="Proteomes" id="UP000233837"/>
    </source>
</evidence>
<evidence type="ECO:0000313" key="1">
    <source>
        <dbReference type="EMBL" id="PKU62141.1"/>
    </source>
</evidence>
<gene>
    <name evidence="1" type="ORF">MA16_Dca026907</name>
</gene>
<reference evidence="1 2" key="2">
    <citation type="journal article" date="2017" name="Nature">
        <title>The Apostasia genome and the evolution of orchids.</title>
        <authorList>
            <person name="Zhang G.Q."/>
            <person name="Liu K.W."/>
            <person name="Li Z."/>
            <person name="Lohaus R."/>
            <person name="Hsiao Y.Y."/>
            <person name="Niu S.C."/>
            <person name="Wang J.Y."/>
            <person name="Lin Y.C."/>
            <person name="Xu Q."/>
            <person name="Chen L.J."/>
            <person name="Yoshida K."/>
            <person name="Fujiwara S."/>
            <person name="Wang Z.W."/>
            <person name="Zhang Y.Q."/>
            <person name="Mitsuda N."/>
            <person name="Wang M."/>
            <person name="Liu G.H."/>
            <person name="Pecoraro L."/>
            <person name="Huang H.X."/>
            <person name="Xiao X.J."/>
            <person name="Lin M."/>
            <person name="Wu X.Y."/>
            <person name="Wu W.L."/>
            <person name="Chen Y.Y."/>
            <person name="Chang S.B."/>
            <person name="Sakamoto S."/>
            <person name="Ohme-Takagi M."/>
            <person name="Yagi M."/>
            <person name="Zeng S.J."/>
            <person name="Shen C.Y."/>
            <person name="Yeh C.M."/>
            <person name="Luo Y.B."/>
            <person name="Tsai W.C."/>
            <person name="Van de Peer Y."/>
            <person name="Liu Z.J."/>
        </authorList>
    </citation>
    <scope>NUCLEOTIDE SEQUENCE [LARGE SCALE GENOMIC DNA]</scope>
    <source>
        <tissue evidence="1">The whole plant</tissue>
    </source>
</reference>
<sequence length="162" mass="17617">MQSMILITRTQVQGTLTRVGSITAPALVSMERRWVSSSTTQQRAVMTSAAVWRQRRKGETMIRWTGKPTFLSLFPVVQARILPVSVSGGSHGRSACDSHRGSAASILSPCLIMTTFCVHPCLSLQTPLACPPPVWSDSAISLSLSLSLSLSAMYKKSHYAEH</sequence>
<protein>
    <submittedName>
        <fullName evidence="1">Uncharacterized protein</fullName>
    </submittedName>
</protein>
<dbReference type="EMBL" id="KZ503692">
    <property type="protein sequence ID" value="PKU62141.1"/>
    <property type="molecule type" value="Genomic_DNA"/>
</dbReference>
<accession>A0A2I0VFE6</accession>
<proteinExistence type="predicted"/>
<reference evidence="1 2" key="1">
    <citation type="journal article" date="2016" name="Sci. Rep.">
        <title>The Dendrobium catenatum Lindl. genome sequence provides insights into polysaccharide synthase, floral development and adaptive evolution.</title>
        <authorList>
            <person name="Zhang G.Q."/>
            <person name="Xu Q."/>
            <person name="Bian C."/>
            <person name="Tsai W.C."/>
            <person name="Yeh C.M."/>
            <person name="Liu K.W."/>
            <person name="Yoshida K."/>
            <person name="Zhang L.S."/>
            <person name="Chang S.B."/>
            <person name="Chen F."/>
            <person name="Shi Y."/>
            <person name="Su Y.Y."/>
            <person name="Zhang Y.Q."/>
            <person name="Chen L.J."/>
            <person name="Yin Y."/>
            <person name="Lin M."/>
            <person name="Huang H."/>
            <person name="Deng H."/>
            <person name="Wang Z.W."/>
            <person name="Zhu S.L."/>
            <person name="Zhao X."/>
            <person name="Deng C."/>
            <person name="Niu S.C."/>
            <person name="Huang J."/>
            <person name="Wang M."/>
            <person name="Liu G.H."/>
            <person name="Yang H.J."/>
            <person name="Xiao X.J."/>
            <person name="Hsiao Y.Y."/>
            <person name="Wu W.L."/>
            <person name="Chen Y.Y."/>
            <person name="Mitsuda N."/>
            <person name="Ohme-Takagi M."/>
            <person name="Luo Y.B."/>
            <person name="Van de Peer Y."/>
            <person name="Liu Z.J."/>
        </authorList>
    </citation>
    <scope>NUCLEOTIDE SEQUENCE [LARGE SCALE GENOMIC DNA]</scope>
    <source>
        <tissue evidence="1">The whole plant</tissue>
    </source>
</reference>
<organism evidence="1 2">
    <name type="scientific">Dendrobium catenatum</name>
    <dbReference type="NCBI Taxonomy" id="906689"/>
    <lineage>
        <taxon>Eukaryota</taxon>
        <taxon>Viridiplantae</taxon>
        <taxon>Streptophyta</taxon>
        <taxon>Embryophyta</taxon>
        <taxon>Tracheophyta</taxon>
        <taxon>Spermatophyta</taxon>
        <taxon>Magnoliopsida</taxon>
        <taxon>Liliopsida</taxon>
        <taxon>Asparagales</taxon>
        <taxon>Orchidaceae</taxon>
        <taxon>Epidendroideae</taxon>
        <taxon>Malaxideae</taxon>
        <taxon>Dendrobiinae</taxon>
        <taxon>Dendrobium</taxon>
    </lineage>
</organism>
<keyword evidence="2" id="KW-1185">Reference proteome</keyword>
<dbReference type="Proteomes" id="UP000233837">
    <property type="component" value="Unassembled WGS sequence"/>
</dbReference>
<dbReference type="AlphaFoldDB" id="A0A2I0VFE6"/>